<dbReference type="Gene3D" id="3.30.420.10">
    <property type="entry name" value="Ribonuclease H-like superfamily/Ribonuclease H"/>
    <property type="match status" value="1"/>
</dbReference>
<dbReference type="EMBL" id="KQ483665">
    <property type="protein sequence ID" value="KYP43508.1"/>
    <property type="molecule type" value="Genomic_DNA"/>
</dbReference>
<dbReference type="GO" id="GO:0004523">
    <property type="term" value="F:RNA-DNA hybrid ribonuclease activity"/>
    <property type="evidence" value="ECO:0007669"/>
    <property type="project" value="InterPro"/>
</dbReference>
<dbReference type="AlphaFoldDB" id="A0A151RLW3"/>
<name>A0A151RLW3_CAJCA</name>
<dbReference type="Gramene" id="C.cajan_31796.t">
    <property type="protein sequence ID" value="C.cajan_31796.t"/>
    <property type="gene ID" value="C.cajan_31796"/>
</dbReference>
<dbReference type="InterPro" id="IPR043502">
    <property type="entry name" value="DNA/RNA_pol_sf"/>
</dbReference>
<dbReference type="PANTHER" id="PTHR48475">
    <property type="entry name" value="RIBONUCLEASE H"/>
    <property type="match status" value="1"/>
</dbReference>
<reference evidence="2" key="1">
    <citation type="journal article" date="2012" name="Nat. Biotechnol.">
        <title>Draft genome sequence of pigeonpea (Cajanus cajan), an orphan legume crop of resource-poor farmers.</title>
        <authorList>
            <person name="Varshney R.K."/>
            <person name="Chen W."/>
            <person name="Li Y."/>
            <person name="Bharti A.K."/>
            <person name="Saxena R.K."/>
            <person name="Schlueter J.A."/>
            <person name="Donoghue M.T."/>
            <person name="Azam S."/>
            <person name="Fan G."/>
            <person name="Whaley A.M."/>
            <person name="Farmer A.D."/>
            <person name="Sheridan J."/>
            <person name="Iwata A."/>
            <person name="Tuteja R."/>
            <person name="Penmetsa R.V."/>
            <person name="Wu W."/>
            <person name="Upadhyaya H.D."/>
            <person name="Yang S.P."/>
            <person name="Shah T."/>
            <person name="Saxena K.B."/>
            <person name="Michael T."/>
            <person name="McCombie W.R."/>
            <person name="Yang B."/>
            <person name="Zhang G."/>
            <person name="Yang H."/>
            <person name="Wang J."/>
            <person name="Spillane C."/>
            <person name="Cook D.R."/>
            <person name="May G.D."/>
            <person name="Xu X."/>
            <person name="Jackson S.A."/>
        </authorList>
    </citation>
    <scope>NUCLEOTIDE SEQUENCE [LARGE SCALE GENOMIC DNA]</scope>
</reference>
<feature type="non-terminal residue" evidence="2">
    <location>
        <position position="1"/>
    </location>
</feature>
<dbReference type="SUPFAM" id="SSF56672">
    <property type="entry name" value="DNA/RNA polymerases"/>
    <property type="match status" value="1"/>
</dbReference>
<evidence type="ECO:0000313" key="3">
    <source>
        <dbReference type="Proteomes" id="UP000075243"/>
    </source>
</evidence>
<organism evidence="2 3">
    <name type="scientific">Cajanus cajan</name>
    <name type="common">Pigeon pea</name>
    <name type="synonym">Cajanus indicus</name>
    <dbReference type="NCBI Taxonomy" id="3821"/>
    <lineage>
        <taxon>Eukaryota</taxon>
        <taxon>Viridiplantae</taxon>
        <taxon>Streptophyta</taxon>
        <taxon>Embryophyta</taxon>
        <taxon>Tracheophyta</taxon>
        <taxon>Spermatophyta</taxon>
        <taxon>Magnoliopsida</taxon>
        <taxon>eudicotyledons</taxon>
        <taxon>Gunneridae</taxon>
        <taxon>Pentapetalae</taxon>
        <taxon>rosids</taxon>
        <taxon>fabids</taxon>
        <taxon>Fabales</taxon>
        <taxon>Fabaceae</taxon>
        <taxon>Papilionoideae</taxon>
        <taxon>50 kb inversion clade</taxon>
        <taxon>NPAAA clade</taxon>
        <taxon>indigoferoid/millettioid clade</taxon>
        <taxon>Phaseoleae</taxon>
        <taxon>Cajanus</taxon>
    </lineage>
</organism>
<feature type="domain" description="RNase H type-1" evidence="1">
    <location>
        <begin position="73"/>
        <end position="139"/>
    </location>
</feature>
<evidence type="ECO:0000259" key="1">
    <source>
        <dbReference type="Pfam" id="PF13456"/>
    </source>
</evidence>
<dbReference type="Pfam" id="PF13456">
    <property type="entry name" value="RVT_3"/>
    <property type="match status" value="1"/>
</dbReference>
<protein>
    <recommendedName>
        <fullName evidence="1">RNase H type-1 domain-containing protein</fullName>
    </recommendedName>
</protein>
<accession>A0A151RLW3</accession>
<dbReference type="InterPro" id="IPR002156">
    <property type="entry name" value="RNaseH_domain"/>
</dbReference>
<dbReference type="InterPro" id="IPR036397">
    <property type="entry name" value="RNaseH_sf"/>
</dbReference>
<dbReference type="Gene3D" id="1.10.340.70">
    <property type="match status" value="1"/>
</dbReference>
<dbReference type="PANTHER" id="PTHR48475:SF2">
    <property type="entry name" value="RIBONUCLEASE H"/>
    <property type="match status" value="1"/>
</dbReference>
<evidence type="ECO:0000313" key="2">
    <source>
        <dbReference type="EMBL" id="KYP43508.1"/>
    </source>
</evidence>
<dbReference type="InterPro" id="IPR043128">
    <property type="entry name" value="Rev_trsase/Diguanyl_cyclase"/>
</dbReference>
<proteinExistence type="predicted"/>
<dbReference type="Gene3D" id="3.30.70.270">
    <property type="match status" value="1"/>
</dbReference>
<dbReference type="GO" id="GO:0003676">
    <property type="term" value="F:nucleic acid binding"/>
    <property type="evidence" value="ECO:0007669"/>
    <property type="project" value="InterPro"/>
</dbReference>
<keyword evidence="3" id="KW-1185">Reference proteome</keyword>
<dbReference type="Proteomes" id="UP000075243">
    <property type="component" value="Unassembled WGS sequence"/>
</dbReference>
<sequence length="257" mass="29808">RLVSLSRFIPRLAEKAGPIFTLLRKPKNFEWTDQCEEPFKGFKSFLATPSVLQRPDHRSDLFLYLVVVEDAISVVSLKFGFKITNNQAEYESLLAGLRLAWDIEALRVSCNSDSKLMVEQLSGAYQTKDPLLQRYYHEASYLDVKVVGVNDVEDKEWMIDIWNYLQNGTLPEDKVKAQKMKVRSSQFFIVTGEFFKRSILAPLHKFLTKPQANYVIEEIHRGICGMHSGACFMASRVIRAEYYWPTLKLDYKDYVQK</sequence>
<gene>
    <name evidence="2" type="ORF">KK1_035075</name>
</gene>